<protein>
    <recommendedName>
        <fullName evidence="3">Transposase</fullName>
    </recommendedName>
</protein>
<dbReference type="AlphaFoldDB" id="A0AAV2VRA2"/>
<reference evidence="1 2" key="1">
    <citation type="journal article" date="2013" name="ISME J.">
        <title>Comparative genomics of pathogenic lineages of Vibrio nigripulchritudo identifies virulence-associated traits.</title>
        <authorList>
            <person name="Goudenege D."/>
            <person name="Labreuche Y."/>
            <person name="Krin E."/>
            <person name="Ansquer D."/>
            <person name="Mangenot S."/>
            <person name="Calteau A."/>
            <person name="Medigue C."/>
            <person name="Mazel D."/>
            <person name="Polz M.F."/>
            <person name="Le Roux F."/>
        </authorList>
    </citation>
    <scope>NUCLEOTIDE SEQUENCE [LARGE SCALE GENOMIC DNA]</scope>
    <source>
        <strain evidence="1 2">SOn1</strain>
    </source>
</reference>
<dbReference type="EMBL" id="CAOF01000117">
    <property type="protein sequence ID" value="CCO47184.1"/>
    <property type="molecule type" value="Genomic_DNA"/>
</dbReference>
<gene>
    <name evidence="1" type="ORF">VIBNISOn1_270010</name>
</gene>
<proteinExistence type="predicted"/>
<dbReference type="Proteomes" id="UP000018211">
    <property type="component" value="Unassembled WGS sequence"/>
</dbReference>
<evidence type="ECO:0000313" key="1">
    <source>
        <dbReference type="EMBL" id="CCO47184.1"/>
    </source>
</evidence>
<evidence type="ECO:0008006" key="3">
    <source>
        <dbReference type="Google" id="ProtNLM"/>
    </source>
</evidence>
<comment type="caution">
    <text evidence="1">The sequence shown here is derived from an EMBL/GenBank/DDBJ whole genome shotgun (WGS) entry which is preliminary data.</text>
</comment>
<sequence>MWKNDLAACVYQTISQISRESTKQHSAKALLYLICSLGVI</sequence>
<accession>A0AAV2VRA2</accession>
<name>A0AAV2VRA2_9VIBR</name>
<evidence type="ECO:0000313" key="2">
    <source>
        <dbReference type="Proteomes" id="UP000018211"/>
    </source>
</evidence>
<organism evidence="1 2">
    <name type="scientific">Vibrio nigripulchritudo SOn1</name>
    <dbReference type="NCBI Taxonomy" id="1238450"/>
    <lineage>
        <taxon>Bacteria</taxon>
        <taxon>Pseudomonadati</taxon>
        <taxon>Pseudomonadota</taxon>
        <taxon>Gammaproteobacteria</taxon>
        <taxon>Vibrionales</taxon>
        <taxon>Vibrionaceae</taxon>
        <taxon>Vibrio</taxon>
    </lineage>
</organism>